<dbReference type="AlphaFoldDB" id="A0AAU2V2K3"/>
<dbReference type="PANTHER" id="PTHR43798">
    <property type="entry name" value="MONOACYLGLYCEROL LIPASE"/>
    <property type="match status" value="1"/>
</dbReference>
<keyword evidence="1 3" id="KW-0378">Hydrolase</keyword>
<dbReference type="InterPro" id="IPR050266">
    <property type="entry name" value="AB_hydrolase_sf"/>
</dbReference>
<dbReference type="SUPFAM" id="SSF53474">
    <property type="entry name" value="alpha/beta-Hydrolases"/>
    <property type="match status" value="1"/>
</dbReference>
<reference evidence="3" key="1">
    <citation type="submission" date="2022-10" db="EMBL/GenBank/DDBJ databases">
        <title>The complete genomes of actinobacterial strains from the NBC collection.</title>
        <authorList>
            <person name="Joergensen T.S."/>
            <person name="Alvarez Arevalo M."/>
            <person name="Sterndorff E.B."/>
            <person name="Faurdal D."/>
            <person name="Vuksanovic O."/>
            <person name="Mourched A.-S."/>
            <person name="Charusanti P."/>
            <person name="Shaw S."/>
            <person name="Blin K."/>
            <person name="Weber T."/>
        </authorList>
    </citation>
    <scope>NUCLEOTIDE SEQUENCE</scope>
    <source>
        <strain evidence="3">NBC_00003</strain>
    </source>
</reference>
<protein>
    <submittedName>
        <fullName evidence="3">Alpha/beta hydrolase</fullName>
    </submittedName>
</protein>
<dbReference type="InterPro" id="IPR029058">
    <property type="entry name" value="AB_hydrolase_fold"/>
</dbReference>
<evidence type="ECO:0000256" key="1">
    <source>
        <dbReference type="ARBA" id="ARBA00022801"/>
    </source>
</evidence>
<dbReference type="Gene3D" id="3.40.50.1820">
    <property type="entry name" value="alpha/beta hydrolase"/>
    <property type="match status" value="1"/>
</dbReference>
<dbReference type="PANTHER" id="PTHR43798:SF31">
    <property type="entry name" value="AB HYDROLASE SUPERFAMILY PROTEIN YCLE"/>
    <property type="match status" value="1"/>
</dbReference>
<dbReference type="EMBL" id="CP108318">
    <property type="protein sequence ID" value="WTW61623.1"/>
    <property type="molecule type" value="Genomic_DNA"/>
</dbReference>
<evidence type="ECO:0000259" key="2">
    <source>
        <dbReference type="Pfam" id="PF12697"/>
    </source>
</evidence>
<sequence>MSKPRSLDLPARTRAYRLATPRQEFAVLDSRPEGAVRGTVLLVPGYTGSKEDFLALLDPLADAGYRAVAVDGRGQFESPGPRRTSGYTPRALGGDVLAQVAALGDGPVHLVGHSFGGFVARSAARLDPSAFLSLTLLSSGPGRVGPEQRTKIRMLQAALPVLPPSWVWAATQWLDGRDPAYISDPPEIVAFLERRWFSTQPTQLIATGRQLRVEPDRTEGLAALPLPLHVAYGSGETVWAVSELAHLARSVNARHTVILGADHSPNVSHPGELSAALTEFWASVASGPGASTAPAWL</sequence>
<feature type="domain" description="AB hydrolase-1" evidence="2">
    <location>
        <begin position="40"/>
        <end position="275"/>
    </location>
</feature>
<gene>
    <name evidence="3" type="ORF">OG549_13700</name>
</gene>
<organism evidence="3">
    <name type="scientific">Streptomyces sp. NBC_00003</name>
    <dbReference type="NCBI Taxonomy" id="2903608"/>
    <lineage>
        <taxon>Bacteria</taxon>
        <taxon>Bacillati</taxon>
        <taxon>Actinomycetota</taxon>
        <taxon>Actinomycetes</taxon>
        <taxon>Kitasatosporales</taxon>
        <taxon>Streptomycetaceae</taxon>
        <taxon>Streptomyces</taxon>
    </lineage>
</organism>
<accession>A0AAU2V2K3</accession>
<dbReference type="GO" id="GO:0016020">
    <property type="term" value="C:membrane"/>
    <property type="evidence" value="ECO:0007669"/>
    <property type="project" value="TreeGrafter"/>
</dbReference>
<dbReference type="Pfam" id="PF12697">
    <property type="entry name" value="Abhydrolase_6"/>
    <property type="match status" value="1"/>
</dbReference>
<proteinExistence type="predicted"/>
<evidence type="ECO:0000313" key="3">
    <source>
        <dbReference type="EMBL" id="WTW61623.1"/>
    </source>
</evidence>
<dbReference type="InterPro" id="IPR000073">
    <property type="entry name" value="AB_hydrolase_1"/>
</dbReference>
<dbReference type="GO" id="GO:0016787">
    <property type="term" value="F:hydrolase activity"/>
    <property type="evidence" value="ECO:0007669"/>
    <property type="project" value="UniProtKB-KW"/>
</dbReference>
<name>A0AAU2V2K3_9ACTN</name>